<dbReference type="PANTHER" id="PTHR34796">
    <property type="entry name" value="EXPRESSED PROTEIN"/>
    <property type="match status" value="1"/>
</dbReference>
<sequence>MQAAGHESEQHGTASEYDEKFVHFIVLFNKDEDYFECHEVMEELWLEEGRNRMYQGLLQAAVALYHWRNGNYSGAVKLFNHTESKLSQYPDVALGLNLRQLRDDAVRCLAPLVSWVEGGGEQAEGQPPPFAPFRLHVVDERLLEMVEAMAQIPLEQRLRIEESDG</sequence>
<dbReference type="Proteomes" id="UP001057877">
    <property type="component" value="Chromosome"/>
</dbReference>
<gene>
    <name evidence="1" type="ORF">L1F29_21645</name>
</gene>
<accession>A0ABY5S2D3</accession>
<name>A0ABY5S2D3_9BACL</name>
<dbReference type="RefSeq" id="WP_258384134.1">
    <property type="nucleotide sequence ID" value="NZ_CP091430.1"/>
</dbReference>
<protein>
    <submittedName>
        <fullName evidence="1">DUF309 domain-containing protein</fullName>
    </submittedName>
</protein>
<dbReference type="SUPFAM" id="SSF140663">
    <property type="entry name" value="TTHA0068-like"/>
    <property type="match status" value="1"/>
</dbReference>
<dbReference type="Pfam" id="PF03745">
    <property type="entry name" value="DUF309"/>
    <property type="match status" value="1"/>
</dbReference>
<reference evidence="1" key="1">
    <citation type="submission" date="2022-01" db="EMBL/GenBank/DDBJ databases">
        <title>Paenibacillus spongiae sp. nov., isolated from marine sponge.</title>
        <authorList>
            <person name="Li Z."/>
            <person name="Zhang M."/>
        </authorList>
    </citation>
    <scope>NUCLEOTIDE SEQUENCE</scope>
    <source>
        <strain evidence="1">PHS-Z3</strain>
    </source>
</reference>
<evidence type="ECO:0000313" key="2">
    <source>
        <dbReference type="Proteomes" id="UP001057877"/>
    </source>
</evidence>
<dbReference type="Gene3D" id="1.10.3450.10">
    <property type="entry name" value="TTHA0068-like"/>
    <property type="match status" value="1"/>
</dbReference>
<dbReference type="EMBL" id="CP091430">
    <property type="protein sequence ID" value="UVI28046.1"/>
    <property type="molecule type" value="Genomic_DNA"/>
</dbReference>
<proteinExistence type="predicted"/>
<dbReference type="InterPro" id="IPR023203">
    <property type="entry name" value="TTHA0068_sf"/>
</dbReference>
<keyword evidence="2" id="KW-1185">Reference proteome</keyword>
<dbReference type="InterPro" id="IPR005500">
    <property type="entry name" value="DUF309"/>
</dbReference>
<evidence type="ECO:0000313" key="1">
    <source>
        <dbReference type="EMBL" id="UVI28046.1"/>
    </source>
</evidence>
<dbReference type="PANTHER" id="PTHR34796:SF1">
    <property type="entry name" value="EXPRESSED PROTEIN"/>
    <property type="match status" value="1"/>
</dbReference>
<organism evidence="1 2">
    <name type="scientific">Paenibacillus spongiae</name>
    <dbReference type="NCBI Taxonomy" id="2909671"/>
    <lineage>
        <taxon>Bacteria</taxon>
        <taxon>Bacillati</taxon>
        <taxon>Bacillota</taxon>
        <taxon>Bacilli</taxon>
        <taxon>Bacillales</taxon>
        <taxon>Paenibacillaceae</taxon>
        <taxon>Paenibacillus</taxon>
    </lineage>
</organism>